<dbReference type="eggNOG" id="KOG0867">
    <property type="taxonomic scope" value="Eukaryota"/>
</dbReference>
<sequence length="259" mass="29768">MSSGDHGDKFVLHWLDQSRAHRILWLLDLLGLKYEIKTYLRHPTTWRGPSSLLKVHPSGKSPILEIMFGDGRESLKLAESGFIIQYLLKNYDHDNLLTPVDPNLQLKVDYYLHYTEGTLQHITIALLINSVAKSIAPLGTKSVVKLVTKGINNGYYVHEWRLNMQYLEDQLEREGTGYFVGDRLSGADIILSFPIYENVFDNEVQIKDITGEKGDLYKKYPHLAAWCDKIRNNPSYIKITEMMDGKVDNYMRRSSTSSK</sequence>
<dbReference type="EMBL" id="CR382136">
    <property type="protein sequence ID" value="CAG87365.2"/>
    <property type="molecule type" value="Genomic_DNA"/>
</dbReference>
<dbReference type="PANTHER" id="PTHR44051:SF9">
    <property type="entry name" value="GLUTATHIONE S-TRANSFERASE 1"/>
    <property type="match status" value="1"/>
</dbReference>
<proteinExistence type="inferred from homology"/>
<evidence type="ECO:0000313" key="4">
    <source>
        <dbReference type="EMBL" id="CAG87365.2"/>
    </source>
</evidence>
<dbReference type="SUPFAM" id="SSF52833">
    <property type="entry name" value="Thioredoxin-like"/>
    <property type="match status" value="1"/>
</dbReference>
<gene>
    <name evidence="4" type="ordered locus">DEHA2D16302g</name>
</gene>
<dbReference type="PROSITE" id="PS50404">
    <property type="entry name" value="GST_NTER"/>
    <property type="match status" value="1"/>
</dbReference>
<dbReference type="Gene3D" id="3.40.30.10">
    <property type="entry name" value="Glutaredoxin"/>
    <property type="match status" value="1"/>
</dbReference>
<dbReference type="Proteomes" id="UP000000599">
    <property type="component" value="Chromosome D"/>
</dbReference>
<dbReference type="InterPro" id="IPR036249">
    <property type="entry name" value="Thioredoxin-like_sf"/>
</dbReference>
<dbReference type="Pfam" id="PF14497">
    <property type="entry name" value="GST_C_3"/>
    <property type="match status" value="1"/>
</dbReference>
<keyword evidence="5" id="KW-1185">Reference proteome</keyword>
<accession>Q6BRH6</accession>
<dbReference type="CDD" id="cd03046">
    <property type="entry name" value="GST_N_GTT1_like"/>
    <property type="match status" value="1"/>
</dbReference>
<feature type="domain" description="GST N-terminal" evidence="2">
    <location>
        <begin position="7"/>
        <end position="95"/>
    </location>
</feature>
<dbReference type="GeneID" id="2901386"/>
<evidence type="ECO:0000259" key="2">
    <source>
        <dbReference type="PROSITE" id="PS50404"/>
    </source>
</evidence>
<feature type="domain" description="GST C-terminal" evidence="3">
    <location>
        <begin position="101"/>
        <end position="258"/>
    </location>
</feature>
<dbReference type="InterPro" id="IPR004046">
    <property type="entry name" value="GST_C"/>
</dbReference>
<dbReference type="InterPro" id="IPR004045">
    <property type="entry name" value="Glutathione_S-Trfase_N"/>
</dbReference>
<evidence type="ECO:0000256" key="1">
    <source>
        <dbReference type="ARBA" id="ARBA00007409"/>
    </source>
</evidence>
<name>Q6BRH6_DEBHA</name>
<dbReference type="OrthoDB" id="2098326at2759"/>
<dbReference type="PANTHER" id="PTHR44051">
    <property type="entry name" value="GLUTATHIONE S-TRANSFERASE-RELATED"/>
    <property type="match status" value="1"/>
</dbReference>
<dbReference type="InterPro" id="IPR040079">
    <property type="entry name" value="Glutathione_S-Trfase"/>
</dbReference>
<dbReference type="RefSeq" id="XP_459194.2">
    <property type="nucleotide sequence ID" value="XM_459194.2"/>
</dbReference>
<organism evidence="4 5">
    <name type="scientific">Debaryomyces hansenii (strain ATCC 36239 / CBS 767 / BCRC 21394 / JCM 1990 / NBRC 0083 / IGC 2968)</name>
    <name type="common">Yeast</name>
    <name type="synonym">Torulaspora hansenii</name>
    <dbReference type="NCBI Taxonomy" id="284592"/>
    <lineage>
        <taxon>Eukaryota</taxon>
        <taxon>Fungi</taxon>
        <taxon>Dikarya</taxon>
        <taxon>Ascomycota</taxon>
        <taxon>Saccharomycotina</taxon>
        <taxon>Pichiomycetes</taxon>
        <taxon>Debaryomycetaceae</taxon>
        <taxon>Debaryomyces</taxon>
    </lineage>
</organism>
<protein>
    <submittedName>
        <fullName evidence="4">DEHA2D16302p</fullName>
    </submittedName>
</protein>
<dbReference type="KEGG" id="dha:DEHA2D16302g"/>
<dbReference type="SFLD" id="SFLDG00358">
    <property type="entry name" value="Main_(cytGST)"/>
    <property type="match status" value="1"/>
</dbReference>
<dbReference type="PROSITE" id="PS50405">
    <property type="entry name" value="GST_CTER"/>
    <property type="match status" value="1"/>
</dbReference>
<dbReference type="Gene3D" id="1.20.1050.10">
    <property type="match status" value="1"/>
</dbReference>
<dbReference type="VEuPathDB" id="FungiDB:DEHA2D16302g"/>
<comment type="similarity">
    <text evidence="1">Belongs to the GST superfamily.</text>
</comment>
<dbReference type="InterPro" id="IPR036282">
    <property type="entry name" value="Glutathione-S-Trfase_C_sf"/>
</dbReference>
<dbReference type="SFLD" id="SFLDS00019">
    <property type="entry name" value="Glutathione_Transferase_(cytos"/>
    <property type="match status" value="1"/>
</dbReference>
<dbReference type="Pfam" id="PF02798">
    <property type="entry name" value="GST_N"/>
    <property type="match status" value="1"/>
</dbReference>
<dbReference type="InParanoid" id="Q6BRH6"/>
<dbReference type="AlphaFoldDB" id="Q6BRH6"/>
<dbReference type="HOGENOM" id="CLU_011226_15_2_1"/>
<evidence type="ECO:0000259" key="3">
    <source>
        <dbReference type="PROSITE" id="PS50405"/>
    </source>
</evidence>
<dbReference type="STRING" id="284592.Q6BRH6"/>
<dbReference type="OMA" id="DVQMSFP"/>
<dbReference type="SUPFAM" id="SSF47616">
    <property type="entry name" value="GST C-terminal domain-like"/>
    <property type="match status" value="1"/>
</dbReference>
<reference evidence="4 5" key="1">
    <citation type="journal article" date="2004" name="Nature">
        <title>Genome evolution in yeasts.</title>
        <authorList>
            <consortium name="Genolevures"/>
            <person name="Dujon B."/>
            <person name="Sherman D."/>
            <person name="Fischer G."/>
            <person name="Durrens P."/>
            <person name="Casaregola S."/>
            <person name="Lafontaine I."/>
            <person name="de Montigny J."/>
            <person name="Marck C."/>
            <person name="Neuveglise C."/>
            <person name="Talla E."/>
            <person name="Goffard N."/>
            <person name="Frangeul L."/>
            <person name="Aigle M."/>
            <person name="Anthouard V."/>
            <person name="Babour A."/>
            <person name="Barbe V."/>
            <person name="Barnay S."/>
            <person name="Blanchin S."/>
            <person name="Beckerich J.M."/>
            <person name="Beyne E."/>
            <person name="Bleykasten C."/>
            <person name="Boisrame A."/>
            <person name="Boyer J."/>
            <person name="Cattolico L."/>
            <person name="Confanioleri F."/>
            <person name="de Daruvar A."/>
            <person name="Despons L."/>
            <person name="Fabre E."/>
            <person name="Fairhead C."/>
            <person name="Ferry-Dumazet H."/>
            <person name="Groppi A."/>
            <person name="Hantraye F."/>
            <person name="Hennequin C."/>
            <person name="Jauniaux N."/>
            <person name="Joyet P."/>
            <person name="Kachouri R."/>
            <person name="Kerrest A."/>
            <person name="Koszul R."/>
            <person name="Lemaire M."/>
            <person name="Lesur I."/>
            <person name="Ma L."/>
            <person name="Muller H."/>
            <person name="Nicaud J.M."/>
            <person name="Nikolski M."/>
            <person name="Oztas S."/>
            <person name="Ozier-Kalogeropoulos O."/>
            <person name="Pellenz S."/>
            <person name="Potier S."/>
            <person name="Richard G.F."/>
            <person name="Straub M.L."/>
            <person name="Suleau A."/>
            <person name="Swennene D."/>
            <person name="Tekaia F."/>
            <person name="Wesolowski-Louvel M."/>
            <person name="Westhof E."/>
            <person name="Wirth B."/>
            <person name="Zeniou-Meyer M."/>
            <person name="Zivanovic I."/>
            <person name="Bolotin-Fukuhara M."/>
            <person name="Thierry A."/>
            <person name="Bouchier C."/>
            <person name="Caudron B."/>
            <person name="Scarpelli C."/>
            <person name="Gaillardin C."/>
            <person name="Weissenbach J."/>
            <person name="Wincker P."/>
            <person name="Souciet J.L."/>
        </authorList>
    </citation>
    <scope>NUCLEOTIDE SEQUENCE [LARGE SCALE GENOMIC DNA]</scope>
    <source>
        <strain evidence="5">ATCC 36239 / CBS 767 / BCRC 21394 / JCM 1990 / NBRC 0083 / IGC 2968</strain>
    </source>
</reference>
<evidence type="ECO:0000313" key="5">
    <source>
        <dbReference type="Proteomes" id="UP000000599"/>
    </source>
</evidence>
<dbReference type="FunCoup" id="Q6BRH6">
    <property type="interactions" value="118"/>
</dbReference>
<dbReference type="InterPro" id="IPR010987">
    <property type="entry name" value="Glutathione-S-Trfase_C-like"/>
</dbReference>